<dbReference type="EMBL" id="FOFP01000007">
    <property type="protein sequence ID" value="SEQ59810.1"/>
    <property type="molecule type" value="Genomic_DNA"/>
</dbReference>
<reference evidence="1 2" key="1">
    <citation type="submission" date="2016-10" db="EMBL/GenBank/DDBJ databases">
        <authorList>
            <person name="Varghese N."/>
            <person name="Submissions S."/>
        </authorList>
    </citation>
    <scope>NUCLEOTIDE SEQUENCE [LARGE SCALE GENOMIC DNA]</scope>
    <source>
        <strain evidence="1 2">CIP 109853</strain>
    </source>
</reference>
<dbReference type="InterPro" id="IPR029052">
    <property type="entry name" value="Metallo-depent_PP-like"/>
</dbReference>
<sequence length="543" mass="58558">MTSIRRRETLAWLMAGAALPLLGGCASGSTRPAASTSRLDLLYYADTLDARAPGLAVVPQTRLGSATRTGQAPWLTGPDARAAFPAHAGYAPLLDAALGPVETGGYAVLGALLERLRNDSGPHNCLTLENGQCWNGSGLAYLTNGGAGVQGSELLGAEVRVSSDERVLWPQQAMGLYRQWGRPVVGAGLKTPGVQSIARFERAGVQIAVVGIADPYALDQSATLSQWFDALRPSLDEARKQADLVIALADVGTGPGMWLAERLEQVDLLLCARGQDLWPRQIDVRQASGRQVPLILAGNRACGAFRIRCHSTAQGWQFDSLFHPAFASTLDAQGLQAAAGLQATLTAQRVSHAGWLDQPLAKASEPLWRRDVRAGSWDRLIHQALADNYADGGVLLPGLRYDVPLRQGQTITREHLLCLTGSHPAAVREAPAGQLQRVLENAAEQLFGNLSMLDNSQDLPRLLGQPWHVAYSPAGHRVSGLEPLQQVRTFTLGPMAEGEPLWQRLEAYLRNQPADWQLAEWSLPRMSFVQGHPGWHPTHGKLA</sequence>
<organism evidence="1 2">
    <name type="scientific">Pseudomonas cuatrocienegasensis</name>
    <dbReference type="NCBI Taxonomy" id="543360"/>
    <lineage>
        <taxon>Bacteria</taxon>
        <taxon>Pseudomonadati</taxon>
        <taxon>Pseudomonadota</taxon>
        <taxon>Gammaproteobacteria</taxon>
        <taxon>Pseudomonadales</taxon>
        <taxon>Pseudomonadaceae</taxon>
        <taxon>Pseudomonas</taxon>
    </lineage>
</organism>
<comment type="caution">
    <text evidence="1">The sequence shown here is derived from an EMBL/GenBank/DDBJ whole genome shotgun (WGS) entry which is preliminary data.</text>
</comment>
<protein>
    <submittedName>
        <fullName evidence="1">2',3'-cyclic-nucleotide 2'-phosphodiesterase/5'-or 3'-nucleotidase, 5'-nucleotidase family</fullName>
    </submittedName>
</protein>
<accession>A0ABY1BDI5</accession>
<dbReference type="RefSeq" id="WP_069520102.1">
    <property type="nucleotide sequence ID" value="NZ_FOFP01000007.1"/>
</dbReference>
<keyword evidence="2" id="KW-1185">Reference proteome</keyword>
<dbReference type="Proteomes" id="UP000198512">
    <property type="component" value="Unassembled WGS sequence"/>
</dbReference>
<dbReference type="SUPFAM" id="SSF56300">
    <property type="entry name" value="Metallo-dependent phosphatases"/>
    <property type="match status" value="1"/>
</dbReference>
<evidence type="ECO:0000313" key="1">
    <source>
        <dbReference type="EMBL" id="SEQ59810.1"/>
    </source>
</evidence>
<dbReference type="PROSITE" id="PS51257">
    <property type="entry name" value="PROKAR_LIPOPROTEIN"/>
    <property type="match status" value="1"/>
</dbReference>
<gene>
    <name evidence="1" type="ORF">SAMN05216600_107189</name>
</gene>
<proteinExistence type="predicted"/>
<dbReference type="Gene3D" id="3.60.21.10">
    <property type="match status" value="1"/>
</dbReference>
<name>A0ABY1BDI5_9PSED</name>
<evidence type="ECO:0000313" key="2">
    <source>
        <dbReference type="Proteomes" id="UP000198512"/>
    </source>
</evidence>